<gene>
    <name evidence="1" type="ORF">C2845_PM15G04520</name>
</gene>
<dbReference type="Proteomes" id="UP000275267">
    <property type="component" value="Unassembled WGS sequence"/>
</dbReference>
<protein>
    <submittedName>
        <fullName evidence="1">Uncharacterized protein</fullName>
    </submittedName>
</protein>
<organism evidence="1 2">
    <name type="scientific">Panicum miliaceum</name>
    <name type="common">Proso millet</name>
    <name type="synonym">Broomcorn millet</name>
    <dbReference type="NCBI Taxonomy" id="4540"/>
    <lineage>
        <taxon>Eukaryota</taxon>
        <taxon>Viridiplantae</taxon>
        <taxon>Streptophyta</taxon>
        <taxon>Embryophyta</taxon>
        <taxon>Tracheophyta</taxon>
        <taxon>Spermatophyta</taxon>
        <taxon>Magnoliopsida</taxon>
        <taxon>Liliopsida</taxon>
        <taxon>Poales</taxon>
        <taxon>Poaceae</taxon>
        <taxon>PACMAD clade</taxon>
        <taxon>Panicoideae</taxon>
        <taxon>Panicodae</taxon>
        <taxon>Paniceae</taxon>
        <taxon>Panicinae</taxon>
        <taxon>Panicum</taxon>
        <taxon>Panicum sect. Panicum</taxon>
    </lineage>
</organism>
<dbReference type="AlphaFoldDB" id="A0A3L6QBK1"/>
<reference evidence="2" key="1">
    <citation type="journal article" date="2019" name="Nat. Commun.">
        <title>The genome of broomcorn millet.</title>
        <authorList>
            <person name="Zou C."/>
            <person name="Miki D."/>
            <person name="Li D."/>
            <person name="Tang Q."/>
            <person name="Xiao L."/>
            <person name="Rajput S."/>
            <person name="Deng P."/>
            <person name="Jia W."/>
            <person name="Huang R."/>
            <person name="Zhang M."/>
            <person name="Sun Y."/>
            <person name="Hu J."/>
            <person name="Fu X."/>
            <person name="Schnable P.S."/>
            <person name="Li F."/>
            <person name="Zhang H."/>
            <person name="Feng B."/>
            <person name="Zhu X."/>
            <person name="Liu R."/>
            <person name="Schnable J.C."/>
            <person name="Zhu J.-K."/>
            <person name="Zhang H."/>
        </authorList>
    </citation>
    <scope>NUCLEOTIDE SEQUENCE [LARGE SCALE GENOMIC DNA]</scope>
</reference>
<name>A0A3L6QBK1_PANMI</name>
<evidence type="ECO:0000313" key="1">
    <source>
        <dbReference type="EMBL" id="RLM74993.1"/>
    </source>
</evidence>
<proteinExistence type="predicted"/>
<keyword evidence="2" id="KW-1185">Reference proteome</keyword>
<dbReference type="EMBL" id="PQIB02000013">
    <property type="protein sequence ID" value="RLM74993.1"/>
    <property type="molecule type" value="Genomic_DNA"/>
</dbReference>
<comment type="caution">
    <text evidence="1">The sequence shown here is derived from an EMBL/GenBank/DDBJ whole genome shotgun (WGS) entry which is preliminary data.</text>
</comment>
<evidence type="ECO:0000313" key="2">
    <source>
        <dbReference type="Proteomes" id="UP000275267"/>
    </source>
</evidence>
<sequence length="168" mass="17286">MAKNLRVLLQISGGALVSVTGGTPSPLLPRVGPAIELTDWLTQFALSSASPTSSPWRSVLGRQLSLASLGPVAGSRFGPSRSGGTATARSLAAAGRSSWRPPASKRVGSWSSATAAAACSPSRLSTPAAAYGCSGLPLRLRVLKVPHGNLGPFRLNLLWCRSLTEIKG</sequence>
<accession>A0A3L6QBK1</accession>